<evidence type="ECO:0000256" key="10">
    <source>
        <dbReference type="HAMAP-Rule" id="MF_02019"/>
    </source>
</evidence>
<dbReference type="InterPro" id="IPR036615">
    <property type="entry name" value="Mur_ligase_C_dom_sf"/>
</dbReference>
<dbReference type="OrthoDB" id="9800958at2"/>
<dbReference type="Gene3D" id="3.40.1390.10">
    <property type="entry name" value="MurE/MurF, N-terminal domain"/>
    <property type="match status" value="1"/>
</dbReference>
<dbReference type="PANTHER" id="PTHR43024">
    <property type="entry name" value="UDP-N-ACETYLMURAMOYL-TRIPEPTIDE--D-ALANYL-D-ALANINE LIGASE"/>
    <property type="match status" value="1"/>
</dbReference>
<feature type="domain" description="Mur ligase central" evidence="14">
    <location>
        <begin position="116"/>
        <end position="308"/>
    </location>
</feature>
<evidence type="ECO:0000256" key="5">
    <source>
        <dbReference type="ARBA" id="ARBA00022840"/>
    </source>
</evidence>
<dbReference type="Gene3D" id="3.90.190.20">
    <property type="entry name" value="Mur ligase, C-terminal domain"/>
    <property type="match status" value="1"/>
</dbReference>
<accession>A0A430FS83</accession>
<dbReference type="InterPro" id="IPR035911">
    <property type="entry name" value="MurE/MurF_N"/>
</dbReference>
<dbReference type="InterPro" id="IPR051046">
    <property type="entry name" value="MurCDEF_CellWall_CoF430Synth"/>
</dbReference>
<comment type="similarity">
    <text evidence="10">Belongs to the MurCDEF family. MurF subfamily.</text>
</comment>
<evidence type="ECO:0000259" key="13">
    <source>
        <dbReference type="Pfam" id="PF02875"/>
    </source>
</evidence>
<evidence type="ECO:0000259" key="12">
    <source>
        <dbReference type="Pfam" id="PF01225"/>
    </source>
</evidence>
<dbReference type="GO" id="GO:0005737">
    <property type="term" value="C:cytoplasm"/>
    <property type="evidence" value="ECO:0007669"/>
    <property type="project" value="UniProtKB-SubCell"/>
</dbReference>
<dbReference type="Pfam" id="PF08245">
    <property type="entry name" value="Mur_ligase_M"/>
    <property type="match status" value="1"/>
</dbReference>
<feature type="domain" description="Mur ligase C-terminal" evidence="13">
    <location>
        <begin position="331"/>
        <end position="452"/>
    </location>
</feature>
<evidence type="ECO:0000256" key="1">
    <source>
        <dbReference type="ARBA" id="ARBA00022490"/>
    </source>
</evidence>
<dbReference type="Gene3D" id="3.40.1190.10">
    <property type="entry name" value="Mur-like, catalytic domain"/>
    <property type="match status" value="1"/>
</dbReference>
<keyword evidence="2 10" id="KW-0436">Ligase</keyword>
<evidence type="ECO:0000256" key="8">
    <source>
        <dbReference type="ARBA" id="ARBA00023306"/>
    </source>
</evidence>
<name>A0A430FS83_9BIFI</name>
<keyword evidence="4 10" id="KW-0547">Nucleotide-binding</keyword>
<evidence type="ECO:0000256" key="2">
    <source>
        <dbReference type="ARBA" id="ARBA00022598"/>
    </source>
</evidence>
<evidence type="ECO:0000256" key="9">
    <source>
        <dbReference type="ARBA" id="ARBA00023316"/>
    </source>
</evidence>
<evidence type="ECO:0000256" key="6">
    <source>
        <dbReference type="ARBA" id="ARBA00022960"/>
    </source>
</evidence>
<dbReference type="GO" id="GO:0047480">
    <property type="term" value="F:UDP-N-acetylmuramoyl-tripeptide-D-alanyl-D-alanine ligase activity"/>
    <property type="evidence" value="ECO:0007669"/>
    <property type="project" value="UniProtKB-UniRule"/>
</dbReference>
<proteinExistence type="inferred from homology"/>
<evidence type="ECO:0000313" key="16">
    <source>
        <dbReference type="Proteomes" id="UP000287609"/>
    </source>
</evidence>
<evidence type="ECO:0000259" key="14">
    <source>
        <dbReference type="Pfam" id="PF08245"/>
    </source>
</evidence>
<feature type="binding site" evidence="10">
    <location>
        <begin position="118"/>
        <end position="124"/>
    </location>
    <ligand>
        <name>ATP</name>
        <dbReference type="ChEBI" id="CHEBI:30616"/>
    </ligand>
</feature>
<dbReference type="GO" id="GO:0071555">
    <property type="term" value="P:cell wall organization"/>
    <property type="evidence" value="ECO:0007669"/>
    <property type="project" value="UniProtKB-KW"/>
</dbReference>
<dbReference type="InterPro" id="IPR005863">
    <property type="entry name" value="UDP-N-AcMur_synth"/>
</dbReference>
<dbReference type="AlphaFoldDB" id="A0A430FS83"/>
<comment type="subcellular location">
    <subcellularLocation>
        <location evidence="10 11">Cytoplasm</location>
    </subcellularLocation>
</comment>
<dbReference type="Pfam" id="PF01225">
    <property type="entry name" value="Mur_ligase"/>
    <property type="match status" value="1"/>
</dbReference>
<keyword evidence="7 10" id="KW-0573">Peptidoglycan synthesis</keyword>
<evidence type="ECO:0000256" key="3">
    <source>
        <dbReference type="ARBA" id="ARBA00022618"/>
    </source>
</evidence>
<dbReference type="HAMAP" id="MF_02019">
    <property type="entry name" value="MurF"/>
    <property type="match status" value="1"/>
</dbReference>
<reference evidence="15 16" key="1">
    <citation type="submission" date="2018-09" db="EMBL/GenBank/DDBJ databases">
        <title>Characterization of the phylogenetic diversity of five novel species belonging to the genus Bifidobacterium.</title>
        <authorList>
            <person name="Lugli G.A."/>
            <person name="Duranti S."/>
            <person name="Milani C."/>
        </authorList>
    </citation>
    <scope>NUCLEOTIDE SEQUENCE [LARGE SCALE GENOMIC DNA]</scope>
    <source>
        <strain evidence="15 16">2036B</strain>
    </source>
</reference>
<evidence type="ECO:0000256" key="7">
    <source>
        <dbReference type="ARBA" id="ARBA00022984"/>
    </source>
</evidence>
<comment type="function">
    <text evidence="10 11">Involved in cell wall formation. Catalyzes the final step in the synthesis of UDP-N-acetylmuramoyl-pentapeptide, the precursor of murein.</text>
</comment>
<dbReference type="InterPro" id="IPR004101">
    <property type="entry name" value="Mur_ligase_C"/>
</dbReference>
<keyword evidence="6 10" id="KW-0133">Cell shape</keyword>
<dbReference type="RefSeq" id="WP_125962900.1">
    <property type="nucleotide sequence ID" value="NZ_QXGM01000001.1"/>
</dbReference>
<dbReference type="SUPFAM" id="SSF53244">
    <property type="entry name" value="MurD-like peptide ligases, peptide-binding domain"/>
    <property type="match status" value="1"/>
</dbReference>
<evidence type="ECO:0000256" key="11">
    <source>
        <dbReference type="RuleBase" id="RU004136"/>
    </source>
</evidence>
<dbReference type="GO" id="GO:0051301">
    <property type="term" value="P:cell division"/>
    <property type="evidence" value="ECO:0007669"/>
    <property type="project" value="UniProtKB-KW"/>
</dbReference>
<dbReference type="SUPFAM" id="SSF53623">
    <property type="entry name" value="MurD-like peptide ligases, catalytic domain"/>
    <property type="match status" value="1"/>
</dbReference>
<evidence type="ECO:0000313" key="15">
    <source>
        <dbReference type="EMBL" id="RSX55697.1"/>
    </source>
</evidence>
<dbReference type="SUPFAM" id="SSF63418">
    <property type="entry name" value="MurE/MurF N-terminal domain"/>
    <property type="match status" value="1"/>
</dbReference>
<protein>
    <recommendedName>
        <fullName evidence="10 11">UDP-N-acetylmuramoyl-tripeptide--D-alanyl-D-alanine ligase</fullName>
        <ecNumber evidence="10 11">6.3.2.10</ecNumber>
    </recommendedName>
    <alternativeName>
        <fullName evidence="10">D-alanyl-D-alanine-adding enzyme</fullName>
    </alternativeName>
</protein>
<gene>
    <name evidence="10" type="primary">murF</name>
    <name evidence="15" type="ORF">D2E26_0260</name>
</gene>
<evidence type="ECO:0000256" key="4">
    <source>
        <dbReference type="ARBA" id="ARBA00022741"/>
    </source>
</evidence>
<comment type="catalytic activity">
    <reaction evidence="10 11">
        <text>D-alanyl-D-alanine + UDP-N-acetyl-alpha-D-muramoyl-L-alanyl-gamma-D-glutamyl-meso-2,6-diaminopimelate + ATP = UDP-N-acetyl-alpha-D-muramoyl-L-alanyl-gamma-D-glutamyl-meso-2,6-diaminopimeloyl-D-alanyl-D-alanine + ADP + phosphate + H(+)</text>
        <dbReference type="Rhea" id="RHEA:28374"/>
        <dbReference type="ChEBI" id="CHEBI:15378"/>
        <dbReference type="ChEBI" id="CHEBI:30616"/>
        <dbReference type="ChEBI" id="CHEBI:43474"/>
        <dbReference type="ChEBI" id="CHEBI:57822"/>
        <dbReference type="ChEBI" id="CHEBI:61386"/>
        <dbReference type="ChEBI" id="CHEBI:83905"/>
        <dbReference type="ChEBI" id="CHEBI:456216"/>
        <dbReference type="EC" id="6.3.2.10"/>
    </reaction>
</comment>
<sequence>MMSMTLEQIAQAVNGLLVLAPNSDVNQQPTNVVIDSRIAKEGTLFVAIRGEHSDGHDYVADLGKTGAIAAITDHEIAESSVAQIVVENTVTALGDLARRNLQMRREQPEEFSIIGITGSVGKTTTKDLLHALLSELGETVAPVGSFNNELGLPLTALKVGPTTRFLIAEMGANHVGEIAKLTKIAPPDVSVVLKVGTAHLGEFGSVERIAQAKSEIVLGERAQGMTVLNADDPHVAAMDALAPGMVTWFGMEHAAEHDAFVSADHVHMDETGHAVFTLRQTDGAYQQVRLGIPGEHNVMNALAATAVAEYYGLPLRSIVQVLENVRSISPHRMEEHVVAREGKPEFMLIDDSFNANPDSMRAGINGLMAFNAAKPMTRIAILGAMLELGDNEHELHKAIGRYAREQGVDAVIAVGNIQDAHLMDLAAHLAQGVEEVSEEASEAAEAVEAAAPEVAVASSIDEAEQMLDAIATSRESSPDASNTVVLLKGSHASGLASLAERWAEHFR</sequence>
<dbReference type="GO" id="GO:0008360">
    <property type="term" value="P:regulation of cell shape"/>
    <property type="evidence" value="ECO:0007669"/>
    <property type="project" value="UniProtKB-KW"/>
</dbReference>
<dbReference type="InterPro" id="IPR036565">
    <property type="entry name" value="Mur-like_cat_sf"/>
</dbReference>
<dbReference type="PANTHER" id="PTHR43024:SF1">
    <property type="entry name" value="UDP-N-ACETYLMURAMOYL-TRIPEPTIDE--D-ALANYL-D-ALANINE LIGASE"/>
    <property type="match status" value="1"/>
</dbReference>
<dbReference type="GO" id="GO:0009252">
    <property type="term" value="P:peptidoglycan biosynthetic process"/>
    <property type="evidence" value="ECO:0007669"/>
    <property type="project" value="UniProtKB-UniRule"/>
</dbReference>
<keyword evidence="5 10" id="KW-0067">ATP-binding</keyword>
<feature type="domain" description="Mur ligase N-terminal catalytic" evidence="12">
    <location>
        <begin position="31"/>
        <end position="99"/>
    </location>
</feature>
<dbReference type="UniPathway" id="UPA00219"/>
<dbReference type="GO" id="GO:0005524">
    <property type="term" value="F:ATP binding"/>
    <property type="evidence" value="ECO:0007669"/>
    <property type="project" value="UniProtKB-UniRule"/>
</dbReference>
<comment type="caution">
    <text evidence="15">The sequence shown here is derived from an EMBL/GenBank/DDBJ whole genome shotgun (WGS) entry which is preliminary data.</text>
</comment>
<keyword evidence="1 10" id="KW-0963">Cytoplasm</keyword>
<keyword evidence="16" id="KW-1185">Reference proteome</keyword>
<keyword evidence="9 10" id="KW-0961">Cell wall biogenesis/degradation</keyword>
<organism evidence="15 16">
    <name type="scientific">Bifidobacterium dolichotidis</name>
    <dbReference type="NCBI Taxonomy" id="2306976"/>
    <lineage>
        <taxon>Bacteria</taxon>
        <taxon>Bacillati</taxon>
        <taxon>Actinomycetota</taxon>
        <taxon>Actinomycetes</taxon>
        <taxon>Bifidobacteriales</taxon>
        <taxon>Bifidobacteriaceae</taxon>
        <taxon>Bifidobacterium</taxon>
    </lineage>
</organism>
<dbReference type="InterPro" id="IPR000713">
    <property type="entry name" value="Mur_ligase_N"/>
</dbReference>
<dbReference type="Pfam" id="PF02875">
    <property type="entry name" value="Mur_ligase_C"/>
    <property type="match status" value="1"/>
</dbReference>
<keyword evidence="3 10" id="KW-0132">Cell division</keyword>
<dbReference type="EMBL" id="QXGM01000001">
    <property type="protein sequence ID" value="RSX55697.1"/>
    <property type="molecule type" value="Genomic_DNA"/>
</dbReference>
<comment type="pathway">
    <text evidence="10 11">Cell wall biogenesis; peptidoglycan biosynthesis.</text>
</comment>
<dbReference type="GO" id="GO:0008766">
    <property type="term" value="F:UDP-N-acetylmuramoylalanyl-D-glutamyl-2,6-diaminopimelate-D-alanyl-D-alanine ligase activity"/>
    <property type="evidence" value="ECO:0007669"/>
    <property type="project" value="RHEA"/>
</dbReference>
<dbReference type="EC" id="6.3.2.10" evidence="10 11"/>
<dbReference type="NCBIfam" id="TIGR01143">
    <property type="entry name" value="murF"/>
    <property type="match status" value="1"/>
</dbReference>
<dbReference type="Proteomes" id="UP000287609">
    <property type="component" value="Unassembled WGS sequence"/>
</dbReference>
<keyword evidence="8 10" id="KW-0131">Cell cycle</keyword>
<dbReference type="InterPro" id="IPR013221">
    <property type="entry name" value="Mur_ligase_cen"/>
</dbReference>